<keyword evidence="3" id="KW-1185">Reference proteome</keyword>
<proteinExistence type="predicted"/>
<dbReference type="SUPFAM" id="SSF88697">
    <property type="entry name" value="PUA domain-like"/>
    <property type="match status" value="1"/>
</dbReference>
<evidence type="ECO:0000313" key="3">
    <source>
        <dbReference type="Proteomes" id="UP001179363"/>
    </source>
</evidence>
<evidence type="ECO:0000313" key="2">
    <source>
        <dbReference type="EMBL" id="MCF4101028.1"/>
    </source>
</evidence>
<protein>
    <submittedName>
        <fullName evidence="2">YDG/SRA domain-containing protein</fullName>
    </submittedName>
</protein>
<reference evidence="2" key="1">
    <citation type="submission" date="2022-01" db="EMBL/GenBank/DDBJ databases">
        <title>Gillisia lutea sp. nov., isolated from marine plastic residues from the Malvarosa beach (Valencia, Spain).</title>
        <authorList>
            <person name="Vidal-Verdu A."/>
            <person name="Molina-Menor E."/>
            <person name="Satari L."/>
            <person name="Pascual J."/>
            <person name="Pereto J."/>
            <person name="Porcar M."/>
        </authorList>
    </citation>
    <scope>NUCLEOTIDE SEQUENCE</scope>
    <source>
        <strain evidence="2">M10.2A</strain>
    </source>
</reference>
<dbReference type="InterPro" id="IPR045134">
    <property type="entry name" value="UHRF1/2-like"/>
</dbReference>
<evidence type="ECO:0000259" key="1">
    <source>
        <dbReference type="PROSITE" id="PS51015"/>
    </source>
</evidence>
<dbReference type="PROSITE" id="PS51015">
    <property type="entry name" value="YDG"/>
    <property type="match status" value="1"/>
</dbReference>
<feature type="domain" description="YDG" evidence="1">
    <location>
        <begin position="7"/>
        <end position="150"/>
    </location>
</feature>
<dbReference type="InterPro" id="IPR015947">
    <property type="entry name" value="PUA-like_sf"/>
</dbReference>
<dbReference type="InterPro" id="IPR003105">
    <property type="entry name" value="SRA_YDG"/>
</dbReference>
<dbReference type="SMART" id="SM00466">
    <property type="entry name" value="SRA"/>
    <property type="match status" value="1"/>
</dbReference>
<gene>
    <name evidence="2" type="ORF">L1I30_05080</name>
</gene>
<dbReference type="Pfam" id="PF02182">
    <property type="entry name" value="SAD_SRA"/>
    <property type="match status" value="1"/>
</dbReference>
<accession>A0ABS9EHV5</accession>
<dbReference type="EMBL" id="JAKGTH010000007">
    <property type="protein sequence ID" value="MCF4101028.1"/>
    <property type="molecule type" value="Genomic_DNA"/>
</dbReference>
<dbReference type="PANTHER" id="PTHR14140:SF27">
    <property type="entry name" value="OS04G0289800 PROTEIN"/>
    <property type="match status" value="1"/>
</dbReference>
<name>A0ABS9EHV5_9FLAO</name>
<comment type="caution">
    <text evidence="2">The sequence shown here is derived from an EMBL/GenBank/DDBJ whole genome shotgun (WGS) entry which is preliminary data.</text>
</comment>
<dbReference type="RefSeq" id="WP_236133179.1">
    <property type="nucleotide sequence ID" value="NZ_JAKGTH010000007.1"/>
</dbReference>
<dbReference type="InterPro" id="IPR036987">
    <property type="entry name" value="SRA-YDG_sf"/>
</dbReference>
<sequence>MGNITFGNPDNIKEGSVFSNRYQLIEAGLHRSSVRGIDSNASDGAAAIVMSGGYEDDYDLGDEILYTGEGGNDTTSGKQVAHQHWDSPGNAGLLKSLKSQYPVRVIRGWKHASKFSPKEGYKFDGLFYFTHSEIVTGKSGYKICHFTLNKIGSDIQGPEKVQIGNLVLLKSNGKAEKWFSIGVEAETAQSINSESKMAELLLGKKLYDKIDFGPGFEILEIRKYLA</sequence>
<dbReference type="Proteomes" id="UP001179363">
    <property type="component" value="Unassembled WGS sequence"/>
</dbReference>
<dbReference type="PANTHER" id="PTHR14140">
    <property type="entry name" value="E3 UBIQUITIN-PROTEIN LIGASE UHRF-RELATED"/>
    <property type="match status" value="1"/>
</dbReference>
<dbReference type="Gene3D" id="2.30.280.10">
    <property type="entry name" value="SRA-YDG"/>
    <property type="match status" value="1"/>
</dbReference>
<organism evidence="2 3">
    <name type="scientific">Gillisia lutea</name>
    <dbReference type="NCBI Taxonomy" id="2909668"/>
    <lineage>
        <taxon>Bacteria</taxon>
        <taxon>Pseudomonadati</taxon>
        <taxon>Bacteroidota</taxon>
        <taxon>Flavobacteriia</taxon>
        <taxon>Flavobacteriales</taxon>
        <taxon>Flavobacteriaceae</taxon>
        <taxon>Gillisia</taxon>
    </lineage>
</organism>